<dbReference type="InterPro" id="IPR036600">
    <property type="entry name" value="PAH_sf"/>
</dbReference>
<feature type="domain" description="Rab-GAP TBC" evidence="6">
    <location>
        <begin position="568"/>
        <end position="836"/>
    </location>
</feature>
<dbReference type="InterPro" id="IPR000195">
    <property type="entry name" value="Rab-GAP-TBC_dom"/>
</dbReference>
<evidence type="ECO:0000256" key="5">
    <source>
        <dbReference type="SAM" id="MobiDB-lite"/>
    </source>
</evidence>
<dbReference type="SMART" id="SM00761">
    <property type="entry name" value="HDAC_interact"/>
    <property type="match status" value="1"/>
</dbReference>
<dbReference type="SUPFAM" id="SSF47762">
    <property type="entry name" value="PAH2 domain"/>
    <property type="match status" value="1"/>
</dbReference>
<dbReference type="PANTHER" id="PTHR22957:SF27">
    <property type="entry name" value="TBC1 DOMAIN FAMILY MEMBER 13"/>
    <property type="match status" value="1"/>
</dbReference>
<dbReference type="PROSITE" id="PS51477">
    <property type="entry name" value="PAH"/>
    <property type="match status" value="1"/>
</dbReference>
<dbReference type="Proteomes" id="UP001428341">
    <property type="component" value="Unassembled WGS sequence"/>
</dbReference>
<protein>
    <recommendedName>
        <fullName evidence="6">Rab-GAP TBC domain-containing protein</fullName>
    </recommendedName>
</protein>
<comment type="subcellular location">
    <subcellularLocation>
        <location evidence="1 4">Nucleus</location>
    </subcellularLocation>
</comment>
<evidence type="ECO:0000256" key="1">
    <source>
        <dbReference type="ARBA" id="ARBA00004123"/>
    </source>
</evidence>
<dbReference type="SMART" id="SM00164">
    <property type="entry name" value="TBC"/>
    <property type="match status" value="1"/>
</dbReference>
<dbReference type="AlphaFoldDB" id="A0AAP0LS27"/>
<keyword evidence="2" id="KW-0678">Repressor</keyword>
<dbReference type="GO" id="GO:0006886">
    <property type="term" value="P:intracellular protein transport"/>
    <property type="evidence" value="ECO:0007669"/>
    <property type="project" value="TreeGrafter"/>
</dbReference>
<dbReference type="InterPro" id="IPR035969">
    <property type="entry name" value="Rab-GAP_TBC_sf"/>
</dbReference>
<evidence type="ECO:0000256" key="3">
    <source>
        <dbReference type="ARBA" id="ARBA00023242"/>
    </source>
</evidence>
<dbReference type="Pfam" id="PF00566">
    <property type="entry name" value="RabGAP-TBC"/>
    <property type="match status" value="1"/>
</dbReference>
<evidence type="ECO:0000256" key="2">
    <source>
        <dbReference type="ARBA" id="ARBA00022491"/>
    </source>
</evidence>
<dbReference type="PROSITE" id="PS50086">
    <property type="entry name" value="TBC_RABGAP"/>
    <property type="match status" value="1"/>
</dbReference>
<comment type="caution">
    <text evidence="7">The sequence shown here is derived from an EMBL/GenBank/DDBJ whole genome shotgun (WGS) entry which is preliminary data.</text>
</comment>
<accession>A0AAP0LS27</accession>
<dbReference type="Pfam" id="PF08295">
    <property type="entry name" value="Sin3_corepress"/>
    <property type="match status" value="1"/>
</dbReference>
<sequence>MRRSHSHLHSSDLNEACKYVGQVKAFTAEVGIDFAEFTSLLGEISRNPRRMNDPKFIKTVNNIFRDRQDLIVGLNTFLPERYQISVNKLQIADENRVLESAINLVNMARLHFREDEFTYKGFLNALTENRFDKAASVLAGYPDLLQKFVGLVSFNNSEAMKNLEGKKGTGVQDSEDCMKRVYRKGLDLFERVRENITGDDSIEYMKFLKQIHGYNRNRVAMSDVVVQFFAKNSQVKAEFEEFLEQCEDIGSKRRKIEKKTCTPSYWYIPTKNTNCCGSPELNVLNDEWVSRSLVQDDKFKNRRITLKEEILNKCEDNRHELDISLNRLKSCVVKMEKILKLITTTSENDKTLNVQEHLSLIQFKCIEKLYDKWRDDAIGALINKPAIAVPVILRSLKMKAKECEEHRIGFNSTIWAPIQAGNYSVLKADERGEIILKILLKKSAFSLWSTTTAPPPPDDDRPQRYAAPKPVAAAASAAEPPVPVVAPPAPAPTHVHAPVPVPVPPRDVVSVQQEPPKPQVIVSDTRPSNSDRNDDENGSFVQPQLLSELSKKVINVRELRRIAMQGIPDGAGIRSTVWKLLLGYLPPDRGLWPSELAKKRSQYKHFKDDLLVNPSEITRRLDKSTIYESEEWKCESSGFLSRSEITHDEHPLSLGKSSIWNQFFQDSEIMEQIDRDVKRTHPDMHFFSGDSSFAKSNQEALKNILIVFAKLNPGIRYVQGMNEILAPLYYVFKSDPDEEFSVSAEADTFFCFVELLSGFRDNFCQQLDNSVVGIRSTITRLSQLLKEHDEELWRHLEVTTKVNPQFYAFRWITLLLTQEFNFADSLHIWDTLLSDPDGPQETLLRVCCAMLILIRRRLLAGDFTSNLKLLQNYPPTNISHLLYVANKLRTLG</sequence>
<name>A0AAP0LS27_9ROSI</name>
<evidence type="ECO:0000313" key="7">
    <source>
        <dbReference type="EMBL" id="KAK9183533.1"/>
    </source>
</evidence>
<dbReference type="PANTHER" id="PTHR22957">
    <property type="entry name" value="TBC1 DOMAIN FAMILY MEMBER GTPASE-ACTIVATING PROTEIN"/>
    <property type="match status" value="1"/>
</dbReference>
<dbReference type="InterPro" id="IPR013194">
    <property type="entry name" value="HDAC_interact_dom"/>
</dbReference>
<dbReference type="FunFam" id="1.10.8.270:FF:000024">
    <property type="entry name" value="TBC1 domain family member 13"/>
    <property type="match status" value="1"/>
</dbReference>
<dbReference type="GO" id="GO:0006355">
    <property type="term" value="P:regulation of DNA-templated transcription"/>
    <property type="evidence" value="ECO:0007669"/>
    <property type="project" value="InterPro"/>
</dbReference>
<feature type="compositionally biased region" description="Low complexity" evidence="5">
    <location>
        <begin position="464"/>
        <end position="479"/>
    </location>
</feature>
<dbReference type="Gene3D" id="1.10.8.270">
    <property type="entry name" value="putative rabgap domain of human tbc1 domain family member 14 like domains"/>
    <property type="match status" value="1"/>
</dbReference>
<feature type="region of interest" description="Disordered" evidence="5">
    <location>
        <begin position="503"/>
        <end position="541"/>
    </location>
</feature>
<evidence type="ECO:0000256" key="4">
    <source>
        <dbReference type="PROSITE-ProRule" id="PRU00810"/>
    </source>
</evidence>
<dbReference type="Gene3D" id="1.10.472.80">
    <property type="entry name" value="Ypt/Rab-GAP domain of gyp1p, domain 3"/>
    <property type="match status" value="1"/>
</dbReference>
<dbReference type="FunFam" id="1.10.472.80:FF:000009">
    <property type="entry name" value="TBC1 domain family member 13"/>
    <property type="match status" value="1"/>
</dbReference>
<dbReference type="Gene3D" id="1.20.1160.11">
    <property type="entry name" value="Paired amphipathic helix"/>
    <property type="match status" value="2"/>
</dbReference>
<dbReference type="SUPFAM" id="SSF47923">
    <property type="entry name" value="Ypt/Rab-GAP domain of gyp1p"/>
    <property type="match status" value="2"/>
</dbReference>
<keyword evidence="3 4" id="KW-0539">Nucleus</keyword>
<organism evidence="7 8">
    <name type="scientific">Citrus x changshan-huyou</name>
    <dbReference type="NCBI Taxonomy" id="2935761"/>
    <lineage>
        <taxon>Eukaryota</taxon>
        <taxon>Viridiplantae</taxon>
        <taxon>Streptophyta</taxon>
        <taxon>Embryophyta</taxon>
        <taxon>Tracheophyta</taxon>
        <taxon>Spermatophyta</taxon>
        <taxon>Magnoliopsida</taxon>
        <taxon>eudicotyledons</taxon>
        <taxon>Gunneridae</taxon>
        <taxon>Pentapetalae</taxon>
        <taxon>rosids</taxon>
        <taxon>malvids</taxon>
        <taxon>Sapindales</taxon>
        <taxon>Rutaceae</taxon>
        <taxon>Aurantioideae</taxon>
        <taxon>Citrus</taxon>
    </lineage>
</organism>
<proteinExistence type="predicted"/>
<dbReference type="EMBL" id="JBCGBO010000024">
    <property type="protein sequence ID" value="KAK9183533.1"/>
    <property type="molecule type" value="Genomic_DNA"/>
</dbReference>
<evidence type="ECO:0000313" key="8">
    <source>
        <dbReference type="Proteomes" id="UP001428341"/>
    </source>
</evidence>
<dbReference type="GO" id="GO:0005096">
    <property type="term" value="F:GTPase activator activity"/>
    <property type="evidence" value="ECO:0007669"/>
    <property type="project" value="TreeGrafter"/>
</dbReference>
<keyword evidence="8" id="KW-1185">Reference proteome</keyword>
<dbReference type="GO" id="GO:0005634">
    <property type="term" value="C:nucleus"/>
    <property type="evidence" value="ECO:0007669"/>
    <property type="project" value="UniProtKB-SubCell"/>
</dbReference>
<dbReference type="InterPro" id="IPR003822">
    <property type="entry name" value="PAH"/>
</dbReference>
<evidence type="ECO:0000259" key="6">
    <source>
        <dbReference type="PROSITE" id="PS50086"/>
    </source>
</evidence>
<gene>
    <name evidence="7" type="ORF">WN944_026686</name>
</gene>
<feature type="region of interest" description="Disordered" evidence="5">
    <location>
        <begin position="450"/>
        <end position="481"/>
    </location>
</feature>
<reference evidence="7 8" key="1">
    <citation type="submission" date="2024-05" db="EMBL/GenBank/DDBJ databases">
        <title>Haplotype-resolved chromosome-level genome assembly of Huyou (Citrus changshanensis).</title>
        <authorList>
            <person name="Miao C."/>
            <person name="Chen W."/>
            <person name="Wu Y."/>
            <person name="Wang L."/>
            <person name="Zhao S."/>
            <person name="Grierson D."/>
            <person name="Xu C."/>
            <person name="Chen K."/>
        </authorList>
    </citation>
    <scope>NUCLEOTIDE SEQUENCE [LARGE SCALE GENOMIC DNA]</scope>
    <source>
        <strain evidence="7">01-14</strain>
        <tissue evidence="7">Leaf</tissue>
    </source>
</reference>